<dbReference type="Proteomes" id="UP000185674">
    <property type="component" value="Chromosome"/>
</dbReference>
<dbReference type="KEGG" id="asol:BEN76_12770"/>
<keyword evidence="1" id="KW-0472">Membrane</keyword>
<keyword evidence="1" id="KW-0812">Transmembrane</keyword>
<evidence type="ECO:0000256" key="1">
    <source>
        <dbReference type="SAM" id="Phobius"/>
    </source>
</evidence>
<dbReference type="AlphaFoldDB" id="A0A1P8EKV0"/>
<protein>
    <recommendedName>
        <fullName evidence="2">LysM domain-containing protein</fullName>
    </recommendedName>
</protein>
<keyword evidence="1" id="KW-1133">Transmembrane helix</keyword>
<dbReference type="STRING" id="487316.BEN76_12770"/>
<feature type="domain" description="LysM" evidence="2">
    <location>
        <begin position="115"/>
        <end position="169"/>
    </location>
</feature>
<proteinExistence type="predicted"/>
<organism evidence="3 4">
    <name type="scientific">Acinetobacter soli</name>
    <dbReference type="NCBI Taxonomy" id="487316"/>
    <lineage>
        <taxon>Bacteria</taxon>
        <taxon>Pseudomonadati</taxon>
        <taxon>Pseudomonadota</taxon>
        <taxon>Gammaproteobacteria</taxon>
        <taxon>Moraxellales</taxon>
        <taxon>Moraxellaceae</taxon>
        <taxon>Acinetobacter</taxon>
    </lineage>
</organism>
<name>A0A1P8EKV0_9GAMM</name>
<reference evidence="3 4" key="1">
    <citation type="submission" date="2016-08" db="EMBL/GenBank/DDBJ databases">
        <title>Complete genome sequence of Acinetobacter baylyi strain GFJ2.</title>
        <authorList>
            <person name="Tabata M."/>
            <person name="Kuboki S."/>
            <person name="Gibu N."/>
            <person name="Kinouchi Y."/>
            <person name="Vangnai A."/>
            <person name="Kasai D."/>
            <person name="Fukuda M."/>
        </authorList>
    </citation>
    <scope>NUCLEOTIDE SEQUENCE [LARGE SCALE GENOMIC DNA]</scope>
    <source>
        <strain evidence="3 4">GFJ2</strain>
    </source>
</reference>
<evidence type="ECO:0000259" key="2">
    <source>
        <dbReference type="PROSITE" id="PS51782"/>
    </source>
</evidence>
<dbReference type="RefSeq" id="WP_076033232.1">
    <property type="nucleotide sequence ID" value="NZ_BKXY01000007.1"/>
</dbReference>
<gene>
    <name evidence="3" type="ORF">BEN76_12770</name>
</gene>
<accession>A0A1P8EKV0</accession>
<dbReference type="EMBL" id="CP016896">
    <property type="protein sequence ID" value="APV36839.1"/>
    <property type="molecule type" value="Genomic_DNA"/>
</dbReference>
<evidence type="ECO:0000313" key="4">
    <source>
        <dbReference type="Proteomes" id="UP000185674"/>
    </source>
</evidence>
<dbReference type="PROSITE" id="PS51782">
    <property type="entry name" value="LYSM"/>
    <property type="match status" value="1"/>
</dbReference>
<feature type="transmembrane region" description="Helical" evidence="1">
    <location>
        <begin position="411"/>
        <end position="441"/>
    </location>
</feature>
<evidence type="ECO:0000313" key="3">
    <source>
        <dbReference type="EMBL" id="APV36839.1"/>
    </source>
</evidence>
<sequence>MVSNFSRLKLHVQAPLKLKDLTYKFVVTNNSTKKKTTFEGRFDEQGLTEWTQIFNLNTSLIYEVYFRGEILQKIAVKAYPNKKTHSVFTIKTTTELTKNVKENIKEIHLNNGEVAWYLIKKQETLMSWSQRVFKKPLTASDWDVLKANNPHLKNLVTIGVLEPGQVIILSNSTTAKDLTEYKIQAAQAHKKLEEMKKDWDFDAEFFAQNYEFFYDAIQNKNTKIVDKTIFEQDDHLAIKFNKNIEKKKEEGGFFESKMAVDATVTLAEGKAHRIYRIHAELAEKYAEEKAKGSALAASKNFKLFKQKYANLYSQIESESTQKFLKFDQSIKTSNMRRFLSQSAPSRDKNYKGGIKDYAKKMGEIGKFSKQLKLVGYVALASDVVSAGATVVEAKPEDRARTTVVETTKVAVGLGFGIVTSYLIIGVATGGAGLVVLGVVAASSVMAGKATSDTAGWVVGEVYDAVSEYQSK</sequence>
<dbReference type="InterPro" id="IPR018392">
    <property type="entry name" value="LysM"/>
</dbReference>